<keyword evidence="1" id="KW-1133">Transmembrane helix</keyword>
<dbReference type="Pfam" id="PF00429">
    <property type="entry name" value="TLV_coat"/>
    <property type="match status" value="1"/>
</dbReference>
<evidence type="ECO:0000256" key="1">
    <source>
        <dbReference type="SAM" id="Phobius"/>
    </source>
</evidence>
<feature type="non-terminal residue" evidence="2">
    <location>
        <position position="317"/>
    </location>
</feature>
<organism evidence="2 3">
    <name type="scientific">Arenaria interpres</name>
    <name type="common">Ruddy turnstone</name>
    <name type="synonym">Tringa interpres</name>
    <dbReference type="NCBI Taxonomy" id="54971"/>
    <lineage>
        <taxon>Eukaryota</taxon>
        <taxon>Metazoa</taxon>
        <taxon>Chordata</taxon>
        <taxon>Craniata</taxon>
        <taxon>Vertebrata</taxon>
        <taxon>Euteleostomi</taxon>
        <taxon>Archelosauria</taxon>
        <taxon>Archosauria</taxon>
        <taxon>Dinosauria</taxon>
        <taxon>Saurischia</taxon>
        <taxon>Theropoda</taxon>
        <taxon>Coelurosauria</taxon>
        <taxon>Aves</taxon>
        <taxon>Neognathae</taxon>
        <taxon>Neoaves</taxon>
        <taxon>Charadriiformes</taxon>
        <taxon>Scolopacidae</taxon>
        <taxon>Arenaria</taxon>
    </lineage>
</organism>
<dbReference type="Gene3D" id="1.10.287.210">
    <property type="match status" value="1"/>
</dbReference>
<reference evidence="2 3" key="1">
    <citation type="submission" date="2019-09" db="EMBL/GenBank/DDBJ databases">
        <title>Bird 10,000 Genomes (B10K) Project - Family phase.</title>
        <authorList>
            <person name="Zhang G."/>
        </authorList>
    </citation>
    <scope>NUCLEOTIDE SEQUENCE [LARGE SCALE GENOMIC DNA]</scope>
    <source>
        <strain evidence="2">B10K-DU-005-73</strain>
        <tissue evidence="2">Liver</tissue>
    </source>
</reference>
<keyword evidence="3" id="KW-1185">Reference proteome</keyword>
<evidence type="ECO:0000313" key="3">
    <source>
        <dbReference type="Proteomes" id="UP000541811"/>
    </source>
</evidence>
<evidence type="ECO:0000313" key="2">
    <source>
        <dbReference type="EMBL" id="NXK27517.1"/>
    </source>
</evidence>
<sequence length="317" mass="36095">KREAKIICDWRNDTGAWYCHVIYRPRHSSPWQNFPLLTPLGMSNSTYFQVPYTPTGLFENGARALKGHYWICGHHAYKMLPANWTGTCCVGVIHPLFFLLPENGGKDLSVKLYDDLTRNKRSIDTSLTPGSAQKWGKDDWPPQRIIEHYGPATWNPNELTSCAQEPIYNLNCIIRLQAVLEIITNETARTLDLLADRATQMRTTVLQHRMILAYLLAEEGGACGKLNNSNCCLKIDNNGQVVKQITSGIRKLAHVPVQTWKDWEIDPFSWLPGGPWVKQLLFYLLCGIPMLLFLPCIIPCLIQLIQRVVQNMQFVST</sequence>
<dbReference type="InterPro" id="IPR018154">
    <property type="entry name" value="TLV/ENV_coat_polyprotein"/>
</dbReference>
<feature type="non-terminal residue" evidence="2">
    <location>
        <position position="1"/>
    </location>
</feature>
<feature type="transmembrane region" description="Helical" evidence="1">
    <location>
        <begin position="280"/>
        <end position="302"/>
    </location>
</feature>
<protein>
    <submittedName>
        <fullName evidence="2">ENR1 protein</fullName>
    </submittedName>
</protein>
<dbReference type="EMBL" id="VXAK01024076">
    <property type="protein sequence ID" value="NXK27517.1"/>
    <property type="molecule type" value="Genomic_DNA"/>
</dbReference>
<name>A0A7L0I6I3_AREIN</name>
<keyword evidence="1" id="KW-0472">Membrane</keyword>
<accession>A0A7L0I6I3</accession>
<dbReference type="SUPFAM" id="SSF58069">
    <property type="entry name" value="Virus ectodomain"/>
    <property type="match status" value="1"/>
</dbReference>
<gene>
    <name evidence="2" type="primary">Erv31_4</name>
    <name evidence="2" type="ORF">AREINT_R15452</name>
</gene>
<dbReference type="AlphaFoldDB" id="A0A7L0I6I3"/>
<comment type="caution">
    <text evidence="2">The sequence shown here is derived from an EMBL/GenBank/DDBJ whole genome shotgun (WGS) entry which is preliminary data.</text>
</comment>
<dbReference type="PANTHER" id="PTHR10424">
    <property type="entry name" value="VIRAL ENVELOPE PROTEIN"/>
    <property type="match status" value="1"/>
</dbReference>
<keyword evidence="1" id="KW-0812">Transmembrane</keyword>
<dbReference type="Proteomes" id="UP000541811">
    <property type="component" value="Unassembled WGS sequence"/>
</dbReference>
<dbReference type="PANTHER" id="PTHR10424:SF68">
    <property type="entry name" value="ENDOGENOUS RETROVIRUS GROUP 3 MEMBER 1 ENV POLYPROTEIN"/>
    <property type="match status" value="1"/>
</dbReference>
<proteinExistence type="predicted"/>